<dbReference type="AlphaFoldDB" id="A0A3P8K2K4"/>
<reference evidence="1 2" key="1">
    <citation type="submission" date="2018-11" db="EMBL/GenBank/DDBJ databases">
        <authorList>
            <consortium name="Pathogen Informatics"/>
        </authorList>
    </citation>
    <scope>NUCLEOTIDE SEQUENCE [LARGE SCALE GENOMIC DNA]</scope>
    <source>
        <strain>Denwood</strain>
        <strain evidence="2">Zambia</strain>
    </source>
</reference>
<sequence>MIPRKFTESIFKVTVIILRDIVESVTLLKEVASSLVRLIGRIRLCLRCLLCLGYLAEDIVVPVAVENLLDSSSESKKLVDSRSELIMDEDVS</sequence>
<dbReference type="Proteomes" id="UP000269396">
    <property type="component" value="Unassembled WGS sequence"/>
</dbReference>
<accession>A0A3P8K2K4</accession>
<proteinExistence type="predicted"/>
<protein>
    <submittedName>
        <fullName evidence="1">Uncharacterized protein</fullName>
    </submittedName>
</protein>
<dbReference type="EMBL" id="UZAL01038151">
    <property type="protein sequence ID" value="VDP73116.1"/>
    <property type="molecule type" value="Genomic_DNA"/>
</dbReference>
<name>A0A3P8K2K4_9TREM</name>
<keyword evidence="2" id="KW-1185">Reference proteome</keyword>
<gene>
    <name evidence="1" type="ORF">SMTD_LOCUS17070</name>
</gene>
<evidence type="ECO:0000313" key="2">
    <source>
        <dbReference type="Proteomes" id="UP000269396"/>
    </source>
</evidence>
<organism evidence="1 2">
    <name type="scientific">Schistosoma mattheei</name>
    <dbReference type="NCBI Taxonomy" id="31246"/>
    <lineage>
        <taxon>Eukaryota</taxon>
        <taxon>Metazoa</taxon>
        <taxon>Spiralia</taxon>
        <taxon>Lophotrochozoa</taxon>
        <taxon>Platyhelminthes</taxon>
        <taxon>Trematoda</taxon>
        <taxon>Digenea</taxon>
        <taxon>Strigeidida</taxon>
        <taxon>Schistosomatoidea</taxon>
        <taxon>Schistosomatidae</taxon>
        <taxon>Schistosoma</taxon>
    </lineage>
</organism>
<evidence type="ECO:0000313" key="1">
    <source>
        <dbReference type="EMBL" id="VDP73116.1"/>
    </source>
</evidence>